<dbReference type="PROSITE" id="PS01136">
    <property type="entry name" value="UPF0034"/>
    <property type="match status" value="1"/>
</dbReference>
<feature type="binding site" evidence="14">
    <location>
        <begin position="238"/>
        <end position="239"/>
    </location>
    <ligand>
        <name>FMN</name>
        <dbReference type="ChEBI" id="CHEBI:58210"/>
    </ligand>
</feature>
<evidence type="ECO:0000256" key="13">
    <source>
        <dbReference type="PIRSR" id="PIRSR006621-1"/>
    </source>
</evidence>
<feature type="binding site" evidence="14">
    <location>
        <begin position="31"/>
        <end position="33"/>
    </location>
    <ligand>
        <name>FMN</name>
        <dbReference type="ChEBI" id="CHEBI:58210"/>
    </ligand>
</feature>
<comment type="catalytic activity">
    <reaction evidence="10">
        <text>a 5,6-dihydrouridine in tRNA + NADP(+) = a uridine in tRNA + NADPH + H(+)</text>
        <dbReference type="Rhea" id="RHEA:23624"/>
        <dbReference type="Rhea" id="RHEA-COMP:13339"/>
        <dbReference type="Rhea" id="RHEA-COMP:13887"/>
        <dbReference type="ChEBI" id="CHEBI:15378"/>
        <dbReference type="ChEBI" id="CHEBI:57783"/>
        <dbReference type="ChEBI" id="CHEBI:58349"/>
        <dbReference type="ChEBI" id="CHEBI:65315"/>
        <dbReference type="ChEBI" id="CHEBI:74443"/>
    </reaction>
</comment>
<dbReference type="Proteomes" id="UP000439113">
    <property type="component" value="Unassembled WGS sequence"/>
</dbReference>
<protein>
    <recommendedName>
        <fullName evidence="12">tRNA-dihydrouridine synthase</fullName>
        <ecNumber evidence="12">1.3.1.-</ecNumber>
    </recommendedName>
</protein>
<sequence>MDLFAQQTCSDLCDPWHVGGLALQGRALLAPMAGITDLAMRRLARRFGAALAFSEMVASDARGRDRRESLLRLQGDGVTPHAVQIAGCDPAQMAEAAHRAEQAGADLIDINMGCPARRVTGGAAGSALMRDLDLAQALIAATVRATKIPVSVKMRLGWDRDALNAPELARRAEGEGAVMVTVHGRTRNQFYTGEADWAAIRATVEAVQIPVVANGDCRDAADARKMLALSGAKAVMIGRAALGQPWLVGDIAHQLACGFARASLPAETRRAAAVEHFETLLKIFGETHGLRHARKHLAAYADQAARDGFDIDPHARRRLVESEDPREVQDLLQNLYAPPRKEAA</sequence>
<dbReference type="InterPro" id="IPR013785">
    <property type="entry name" value="Aldolase_TIM"/>
</dbReference>
<keyword evidence="14" id="KW-0547">Nucleotide-binding</keyword>
<comment type="caution">
    <text evidence="16">The sequence shown here is derived from an EMBL/GenBank/DDBJ whole genome shotgun (WGS) entry which is preliminary data.</text>
</comment>
<evidence type="ECO:0000313" key="17">
    <source>
        <dbReference type="Proteomes" id="UP000439113"/>
    </source>
</evidence>
<evidence type="ECO:0000256" key="5">
    <source>
        <dbReference type="ARBA" id="ARBA00022643"/>
    </source>
</evidence>
<dbReference type="GO" id="GO:0017150">
    <property type="term" value="F:tRNA dihydrouridine synthase activity"/>
    <property type="evidence" value="ECO:0007669"/>
    <property type="project" value="InterPro"/>
</dbReference>
<organism evidence="16 17">
    <name type="scientific">Rhodoblastus acidophilus</name>
    <name type="common">Rhodopseudomonas acidophila</name>
    <dbReference type="NCBI Taxonomy" id="1074"/>
    <lineage>
        <taxon>Bacteria</taxon>
        <taxon>Pseudomonadati</taxon>
        <taxon>Pseudomonadota</taxon>
        <taxon>Alphaproteobacteria</taxon>
        <taxon>Hyphomicrobiales</taxon>
        <taxon>Rhodoblastaceae</taxon>
        <taxon>Rhodoblastus</taxon>
    </lineage>
</organism>
<evidence type="ECO:0000256" key="1">
    <source>
        <dbReference type="ARBA" id="ARBA00001917"/>
    </source>
</evidence>
<evidence type="ECO:0000256" key="3">
    <source>
        <dbReference type="ARBA" id="ARBA00022555"/>
    </source>
</evidence>
<dbReference type="PANTHER" id="PTHR45846:SF1">
    <property type="entry name" value="TRNA-DIHYDROURIDINE(47) SYNTHASE [NAD(P)(+)]-LIKE"/>
    <property type="match status" value="1"/>
</dbReference>
<dbReference type="NCBIfam" id="TIGR00737">
    <property type="entry name" value="nifR3_yhdG"/>
    <property type="match status" value="1"/>
</dbReference>
<proteinExistence type="inferred from homology"/>
<comment type="function">
    <text evidence="2 12">Catalyzes the synthesis of 5,6-dihydrouridine (D), a modified base found in the D-loop of most tRNAs, via the reduction of the C5-C6 double bond in target uridines.</text>
</comment>
<comment type="similarity">
    <text evidence="12">Belongs to the dus family.</text>
</comment>
<dbReference type="InterPro" id="IPR004652">
    <property type="entry name" value="DusB-like"/>
</dbReference>
<feature type="binding site" evidence="14">
    <location>
        <position position="153"/>
    </location>
    <ligand>
        <name>FMN</name>
        <dbReference type="ChEBI" id="CHEBI:58210"/>
    </ligand>
</feature>
<evidence type="ECO:0000256" key="7">
    <source>
        <dbReference type="ARBA" id="ARBA00022857"/>
    </source>
</evidence>
<keyword evidence="9 12" id="KW-0560">Oxidoreductase</keyword>
<evidence type="ECO:0000256" key="6">
    <source>
        <dbReference type="ARBA" id="ARBA00022694"/>
    </source>
</evidence>
<dbReference type="Pfam" id="PF01207">
    <property type="entry name" value="Dus"/>
    <property type="match status" value="1"/>
</dbReference>
<evidence type="ECO:0000256" key="2">
    <source>
        <dbReference type="ARBA" id="ARBA00002790"/>
    </source>
</evidence>
<keyword evidence="5 12" id="KW-0288">FMN</keyword>
<keyword evidence="4 12" id="KW-0285">Flavoprotein</keyword>
<evidence type="ECO:0000256" key="10">
    <source>
        <dbReference type="ARBA" id="ARBA00048205"/>
    </source>
</evidence>
<accession>A0A6N8DLH6</accession>
<dbReference type="SUPFAM" id="SSF51395">
    <property type="entry name" value="FMN-linked oxidoreductases"/>
    <property type="match status" value="1"/>
</dbReference>
<evidence type="ECO:0000259" key="15">
    <source>
        <dbReference type="Pfam" id="PF01207"/>
    </source>
</evidence>
<keyword evidence="8" id="KW-0694">RNA-binding</keyword>
<evidence type="ECO:0000313" key="16">
    <source>
        <dbReference type="EMBL" id="MTV31198.1"/>
    </source>
</evidence>
<dbReference type="Gene3D" id="1.10.1200.80">
    <property type="entry name" value="Putative flavin oxidoreducatase, domain 2"/>
    <property type="match status" value="1"/>
</dbReference>
<dbReference type="InterPro" id="IPR024036">
    <property type="entry name" value="tRNA-dHydroUridine_Synthase_C"/>
</dbReference>
<comment type="cofactor">
    <cofactor evidence="1 12 14">
        <name>FMN</name>
        <dbReference type="ChEBI" id="CHEBI:58210"/>
    </cofactor>
</comment>
<name>A0A6N8DLH6_RHOAC</name>
<feature type="active site" description="Proton donor" evidence="13">
    <location>
        <position position="114"/>
    </location>
</feature>
<dbReference type="RefSeq" id="WP_155445884.1">
    <property type="nucleotide sequence ID" value="NZ_JAOQNR010000006.1"/>
</dbReference>
<feature type="binding site" evidence="14">
    <location>
        <position position="84"/>
    </location>
    <ligand>
        <name>FMN</name>
        <dbReference type="ChEBI" id="CHEBI:58210"/>
    </ligand>
</feature>
<dbReference type="EMBL" id="WNKS01000006">
    <property type="protein sequence ID" value="MTV31198.1"/>
    <property type="molecule type" value="Genomic_DNA"/>
</dbReference>
<comment type="catalytic activity">
    <reaction evidence="11">
        <text>a 5,6-dihydrouridine in tRNA + NAD(+) = a uridine in tRNA + NADH + H(+)</text>
        <dbReference type="Rhea" id="RHEA:54452"/>
        <dbReference type="Rhea" id="RHEA-COMP:13339"/>
        <dbReference type="Rhea" id="RHEA-COMP:13887"/>
        <dbReference type="ChEBI" id="CHEBI:15378"/>
        <dbReference type="ChEBI" id="CHEBI:57540"/>
        <dbReference type="ChEBI" id="CHEBI:57945"/>
        <dbReference type="ChEBI" id="CHEBI:65315"/>
        <dbReference type="ChEBI" id="CHEBI:74443"/>
    </reaction>
</comment>
<evidence type="ECO:0000256" key="8">
    <source>
        <dbReference type="ARBA" id="ARBA00022884"/>
    </source>
</evidence>
<keyword evidence="6 12" id="KW-0819">tRNA processing</keyword>
<dbReference type="InterPro" id="IPR018517">
    <property type="entry name" value="tRNA_hU_synthase_CS"/>
</dbReference>
<dbReference type="CDD" id="cd02801">
    <property type="entry name" value="DUS_like_FMN"/>
    <property type="match status" value="1"/>
</dbReference>
<keyword evidence="7" id="KW-0521">NADP</keyword>
<evidence type="ECO:0000256" key="14">
    <source>
        <dbReference type="PIRSR" id="PIRSR006621-2"/>
    </source>
</evidence>
<dbReference type="OrthoDB" id="9764501at2"/>
<evidence type="ECO:0000256" key="9">
    <source>
        <dbReference type="ARBA" id="ARBA00023002"/>
    </source>
</evidence>
<evidence type="ECO:0000256" key="11">
    <source>
        <dbReference type="ARBA" id="ARBA00048802"/>
    </source>
</evidence>
<evidence type="ECO:0000256" key="12">
    <source>
        <dbReference type="PIRNR" id="PIRNR006621"/>
    </source>
</evidence>
<keyword evidence="3" id="KW-0820">tRNA-binding</keyword>
<dbReference type="InterPro" id="IPR001269">
    <property type="entry name" value="DUS_fam"/>
</dbReference>
<dbReference type="EC" id="1.3.1.-" evidence="12"/>
<dbReference type="AlphaFoldDB" id="A0A6N8DLH6"/>
<dbReference type="PANTHER" id="PTHR45846">
    <property type="entry name" value="TRNA-DIHYDROURIDINE(47) SYNTHASE [NAD(P)(+)]-LIKE"/>
    <property type="match status" value="1"/>
</dbReference>
<dbReference type="GO" id="GO:0050660">
    <property type="term" value="F:flavin adenine dinucleotide binding"/>
    <property type="evidence" value="ECO:0007669"/>
    <property type="project" value="InterPro"/>
</dbReference>
<feature type="binding site" evidence="14">
    <location>
        <position position="183"/>
    </location>
    <ligand>
        <name>FMN</name>
        <dbReference type="ChEBI" id="CHEBI:58210"/>
    </ligand>
</feature>
<evidence type="ECO:0000256" key="4">
    <source>
        <dbReference type="ARBA" id="ARBA00022630"/>
    </source>
</evidence>
<gene>
    <name evidence="16" type="primary">dusB</name>
    <name evidence="16" type="ORF">GJ654_09345</name>
</gene>
<dbReference type="PIRSF" id="PIRSF006621">
    <property type="entry name" value="Dus"/>
    <property type="match status" value="1"/>
</dbReference>
<dbReference type="InterPro" id="IPR035587">
    <property type="entry name" value="DUS-like_FMN-bd"/>
</dbReference>
<dbReference type="GO" id="GO:0000049">
    <property type="term" value="F:tRNA binding"/>
    <property type="evidence" value="ECO:0007669"/>
    <property type="project" value="UniProtKB-KW"/>
</dbReference>
<reference evidence="16 17" key="1">
    <citation type="submission" date="2019-11" db="EMBL/GenBank/DDBJ databases">
        <title>Whole-genome sequence of a Rhodoblastus acidophilus DSM 142.</title>
        <authorList>
            <person name="Kyndt J.A."/>
            <person name="Meyer T.E."/>
        </authorList>
    </citation>
    <scope>NUCLEOTIDE SEQUENCE [LARGE SCALE GENOMIC DNA]</scope>
    <source>
        <strain evidence="16 17">DSM 142</strain>
    </source>
</reference>
<dbReference type="Gene3D" id="3.20.20.70">
    <property type="entry name" value="Aldolase class I"/>
    <property type="match status" value="1"/>
</dbReference>
<feature type="domain" description="DUS-like FMN-binding" evidence="15">
    <location>
        <begin position="28"/>
        <end position="325"/>
    </location>
</feature>